<keyword evidence="3" id="KW-0804">Transcription</keyword>
<dbReference type="SUPFAM" id="SSF46785">
    <property type="entry name" value="Winged helix' DNA-binding domain"/>
    <property type="match status" value="1"/>
</dbReference>
<feature type="domain" description="IclR-ED" evidence="5">
    <location>
        <begin position="66"/>
        <end position="245"/>
    </location>
</feature>
<dbReference type="Gene3D" id="1.10.10.10">
    <property type="entry name" value="Winged helix-like DNA-binding domain superfamily/Winged helix DNA-binding domain"/>
    <property type="match status" value="1"/>
</dbReference>
<dbReference type="GO" id="GO:0003700">
    <property type="term" value="F:DNA-binding transcription factor activity"/>
    <property type="evidence" value="ECO:0007669"/>
    <property type="project" value="TreeGrafter"/>
</dbReference>
<evidence type="ECO:0000313" key="7">
    <source>
        <dbReference type="Proteomes" id="UP000319980"/>
    </source>
</evidence>
<evidence type="ECO:0000259" key="4">
    <source>
        <dbReference type="PROSITE" id="PS51077"/>
    </source>
</evidence>
<dbReference type="InterPro" id="IPR029016">
    <property type="entry name" value="GAF-like_dom_sf"/>
</dbReference>
<keyword evidence="7" id="KW-1185">Reference proteome</keyword>
<dbReference type="PANTHER" id="PTHR30136">
    <property type="entry name" value="HELIX-TURN-HELIX TRANSCRIPTIONAL REGULATOR, ICLR FAMILY"/>
    <property type="match status" value="1"/>
</dbReference>
<dbReference type="InterPro" id="IPR050707">
    <property type="entry name" value="HTH_MetabolicPath_Reg"/>
</dbReference>
<dbReference type="SUPFAM" id="SSF55781">
    <property type="entry name" value="GAF domain-like"/>
    <property type="match status" value="1"/>
</dbReference>
<evidence type="ECO:0000313" key="6">
    <source>
        <dbReference type="EMBL" id="TWT19392.1"/>
    </source>
</evidence>
<protein>
    <submittedName>
        <fullName evidence="6">IclR family transcriptional regulator</fullName>
    </submittedName>
</protein>
<feature type="domain" description="HTH iclR-type" evidence="4">
    <location>
        <begin position="3"/>
        <end position="65"/>
    </location>
</feature>
<dbReference type="InterPro" id="IPR005471">
    <property type="entry name" value="Tscrpt_reg_IclR_N"/>
</dbReference>
<dbReference type="Pfam" id="PF09339">
    <property type="entry name" value="HTH_IclR"/>
    <property type="match status" value="1"/>
</dbReference>
<sequence>MHVRQAANVLELLEYFARRQRPATLAEISDDLGWPRSSTHNLVGTLVDAGFLYEPQVRRAYYPTRRWLLLAQDVADGEPLPESLHELAVAIARATGETTAIGAAAGTHASLLDVVESTHAVRFFARVGDRIPIHASSLGRALLVQATPAERKALYRKLGFERYSDTTPLSPDAVELALREADARGYHQSDSEFLPDLAGVSLPLPFPARRLAVVVAGPVSRCLSRRAEIAQAMREAIAGFEASAS</sequence>
<accession>A0A5C5U1H9</accession>
<evidence type="ECO:0000256" key="2">
    <source>
        <dbReference type="ARBA" id="ARBA00023125"/>
    </source>
</evidence>
<dbReference type="Pfam" id="PF01614">
    <property type="entry name" value="IclR_C"/>
    <property type="match status" value="1"/>
</dbReference>
<gene>
    <name evidence="6" type="ORF">FQY83_13675</name>
</gene>
<dbReference type="OrthoDB" id="9807558at2"/>
<keyword evidence="2" id="KW-0238">DNA-binding</keyword>
<dbReference type="PANTHER" id="PTHR30136:SF35">
    <property type="entry name" value="HTH-TYPE TRANSCRIPTIONAL REGULATOR RV1719"/>
    <property type="match status" value="1"/>
</dbReference>
<comment type="caution">
    <text evidence="6">The sequence shown here is derived from an EMBL/GenBank/DDBJ whole genome shotgun (WGS) entry which is preliminary data.</text>
</comment>
<evidence type="ECO:0000256" key="1">
    <source>
        <dbReference type="ARBA" id="ARBA00023015"/>
    </source>
</evidence>
<dbReference type="InterPro" id="IPR036390">
    <property type="entry name" value="WH_DNA-bd_sf"/>
</dbReference>
<dbReference type="GO" id="GO:0045892">
    <property type="term" value="P:negative regulation of DNA-templated transcription"/>
    <property type="evidence" value="ECO:0007669"/>
    <property type="project" value="TreeGrafter"/>
</dbReference>
<dbReference type="InterPro" id="IPR036388">
    <property type="entry name" value="WH-like_DNA-bd_sf"/>
</dbReference>
<organism evidence="6 7">
    <name type="scientific">Luteimonas marina</name>
    <dbReference type="NCBI Taxonomy" id="488485"/>
    <lineage>
        <taxon>Bacteria</taxon>
        <taxon>Pseudomonadati</taxon>
        <taxon>Pseudomonadota</taxon>
        <taxon>Gammaproteobacteria</taxon>
        <taxon>Lysobacterales</taxon>
        <taxon>Lysobacteraceae</taxon>
        <taxon>Luteimonas</taxon>
    </lineage>
</organism>
<dbReference type="EMBL" id="VOHK01000005">
    <property type="protein sequence ID" value="TWT19392.1"/>
    <property type="molecule type" value="Genomic_DNA"/>
</dbReference>
<name>A0A5C5U1H9_9GAMM</name>
<dbReference type="PROSITE" id="PS51077">
    <property type="entry name" value="HTH_ICLR"/>
    <property type="match status" value="1"/>
</dbReference>
<dbReference type="PROSITE" id="PS51078">
    <property type="entry name" value="ICLR_ED"/>
    <property type="match status" value="1"/>
</dbReference>
<evidence type="ECO:0000259" key="5">
    <source>
        <dbReference type="PROSITE" id="PS51078"/>
    </source>
</evidence>
<dbReference type="InterPro" id="IPR014757">
    <property type="entry name" value="Tscrpt_reg_IclR_C"/>
</dbReference>
<reference evidence="6 7" key="1">
    <citation type="journal article" date="2008" name="Int. J. Syst. Evol. Microbiol.">
        <title>Luteimonas marina sp. nov., isolated from seawater.</title>
        <authorList>
            <person name="Baik K.S."/>
            <person name="Park S.C."/>
            <person name="Kim M.S."/>
            <person name="Kim E.M."/>
            <person name="Park C."/>
            <person name="Chun J."/>
            <person name="Seong C.N."/>
        </authorList>
    </citation>
    <scope>NUCLEOTIDE SEQUENCE [LARGE SCALE GENOMIC DNA]</scope>
    <source>
        <strain evidence="6 7">FR1330</strain>
    </source>
</reference>
<dbReference type="GO" id="GO:0003677">
    <property type="term" value="F:DNA binding"/>
    <property type="evidence" value="ECO:0007669"/>
    <property type="project" value="UniProtKB-KW"/>
</dbReference>
<dbReference type="SMART" id="SM00346">
    <property type="entry name" value="HTH_ICLR"/>
    <property type="match status" value="1"/>
</dbReference>
<keyword evidence="1" id="KW-0805">Transcription regulation</keyword>
<dbReference type="AlphaFoldDB" id="A0A5C5U1H9"/>
<dbReference type="Proteomes" id="UP000319980">
    <property type="component" value="Unassembled WGS sequence"/>
</dbReference>
<evidence type="ECO:0000256" key="3">
    <source>
        <dbReference type="ARBA" id="ARBA00023163"/>
    </source>
</evidence>
<dbReference type="Gene3D" id="3.30.450.40">
    <property type="match status" value="1"/>
</dbReference>
<dbReference type="RefSeq" id="WP_146388508.1">
    <property type="nucleotide sequence ID" value="NZ_VOHK01000005.1"/>
</dbReference>
<proteinExistence type="predicted"/>